<dbReference type="InterPro" id="IPR017850">
    <property type="entry name" value="Alkaline_phosphatase_core_sf"/>
</dbReference>
<evidence type="ECO:0000256" key="1">
    <source>
        <dbReference type="SAM" id="Phobius"/>
    </source>
</evidence>
<dbReference type="PANTHER" id="PTHR10151">
    <property type="entry name" value="ECTONUCLEOTIDE PYROPHOSPHATASE/PHOSPHODIESTERASE"/>
    <property type="match status" value="1"/>
</dbReference>
<keyword evidence="1" id="KW-0472">Membrane</keyword>
<keyword evidence="1" id="KW-1133">Transmembrane helix</keyword>
<name>A0A8T1M1A2_CLOSI</name>
<dbReference type="AlphaFoldDB" id="A0A8T1M1A2"/>
<reference evidence="2 3" key="1">
    <citation type="journal article" date="2018" name="Biotechnol. Adv.">
        <title>Improved genomic resources and new bioinformatic workflow for the carcinogenic parasite Clonorchis sinensis: Biotechnological implications.</title>
        <authorList>
            <person name="Wang D."/>
            <person name="Korhonen P.K."/>
            <person name="Gasser R.B."/>
            <person name="Young N.D."/>
        </authorList>
    </citation>
    <scope>NUCLEOTIDE SEQUENCE [LARGE SCALE GENOMIC DNA]</scope>
    <source>
        <strain evidence="2">Cs-k2</strain>
    </source>
</reference>
<dbReference type="OrthoDB" id="6151632at2759"/>
<gene>
    <name evidence="2" type="ORF">CSKR_108514</name>
</gene>
<evidence type="ECO:0000313" key="2">
    <source>
        <dbReference type="EMBL" id="KAG5443154.1"/>
    </source>
</evidence>
<accession>A0A8T1M1A2</accession>
<keyword evidence="1" id="KW-0812">Transmembrane</keyword>
<proteinExistence type="predicted"/>
<protein>
    <submittedName>
        <fullName evidence="2">Ectonucleotide pyrophosphatase/phosphodiesterase member 3</fullName>
    </submittedName>
</protein>
<evidence type="ECO:0000313" key="3">
    <source>
        <dbReference type="Proteomes" id="UP000286415"/>
    </source>
</evidence>
<dbReference type="SUPFAM" id="SSF53649">
    <property type="entry name" value="Alkaline phosphatase-like"/>
    <property type="match status" value="1"/>
</dbReference>
<organism evidence="2 3">
    <name type="scientific">Clonorchis sinensis</name>
    <name type="common">Chinese liver fluke</name>
    <dbReference type="NCBI Taxonomy" id="79923"/>
    <lineage>
        <taxon>Eukaryota</taxon>
        <taxon>Metazoa</taxon>
        <taxon>Spiralia</taxon>
        <taxon>Lophotrochozoa</taxon>
        <taxon>Platyhelminthes</taxon>
        <taxon>Trematoda</taxon>
        <taxon>Digenea</taxon>
        <taxon>Opisthorchiida</taxon>
        <taxon>Opisthorchiata</taxon>
        <taxon>Opisthorchiidae</taxon>
        <taxon>Clonorchis</taxon>
    </lineage>
</organism>
<dbReference type="EMBL" id="NIRI02000056">
    <property type="protein sequence ID" value="KAG5443154.1"/>
    <property type="molecule type" value="Genomic_DNA"/>
</dbReference>
<keyword evidence="3" id="KW-1185">Reference proteome</keyword>
<dbReference type="PANTHER" id="PTHR10151:SF120">
    <property type="entry name" value="BIS(5'-ADENOSYL)-TRIPHOSPHATASE"/>
    <property type="match status" value="1"/>
</dbReference>
<dbReference type="GO" id="GO:0016787">
    <property type="term" value="F:hydrolase activity"/>
    <property type="evidence" value="ECO:0007669"/>
    <property type="project" value="UniProtKB-ARBA"/>
</dbReference>
<sequence>MPAIVLLPDPLWHLVHRRNESGEGGIHGYSPEFADMNPFLIASGPSFRKHEVVDQVYAIDIYTLMCWLLRVRPSANNGSLDRIANSLLKPEVAERLLSFEHWPEWFVWMAIELELMWFFMVVIVIASTATALGVSLHMQRRYSRLAEHSRDQYENSYSVVRLLEKDVGLATTSSYLKTSGRPNYQMSLRFSGTTRSSVTRIAVLNTTLPEYTGFQAKLATLMGFDSVFG</sequence>
<dbReference type="Gene3D" id="3.40.720.10">
    <property type="entry name" value="Alkaline Phosphatase, subunit A"/>
    <property type="match status" value="1"/>
</dbReference>
<comment type="caution">
    <text evidence="2">The sequence shown here is derived from an EMBL/GenBank/DDBJ whole genome shotgun (WGS) entry which is preliminary data.</text>
</comment>
<reference evidence="2 3" key="2">
    <citation type="journal article" date="2021" name="Genomics">
        <title>High-quality reference genome for Clonorchis sinensis.</title>
        <authorList>
            <person name="Young N.D."/>
            <person name="Stroehlein A.J."/>
            <person name="Kinkar L."/>
            <person name="Wang T."/>
            <person name="Sohn W.M."/>
            <person name="Chang B.C.H."/>
            <person name="Kaur P."/>
            <person name="Weisz D."/>
            <person name="Dudchenko O."/>
            <person name="Aiden E.L."/>
            <person name="Korhonen P.K."/>
            <person name="Gasser R.B."/>
        </authorList>
    </citation>
    <scope>NUCLEOTIDE SEQUENCE [LARGE SCALE GENOMIC DNA]</scope>
    <source>
        <strain evidence="2">Cs-k2</strain>
    </source>
</reference>
<dbReference type="Proteomes" id="UP000286415">
    <property type="component" value="Unassembled WGS sequence"/>
</dbReference>
<feature type="transmembrane region" description="Helical" evidence="1">
    <location>
        <begin position="115"/>
        <end position="136"/>
    </location>
</feature>